<comment type="caution">
    <text evidence="3">The sequence shown here is derived from an EMBL/GenBank/DDBJ whole genome shotgun (WGS) entry which is preliminary data.</text>
</comment>
<keyword evidence="2" id="KW-0732">Signal</keyword>
<keyword evidence="4" id="KW-1185">Reference proteome</keyword>
<feature type="signal peptide" evidence="2">
    <location>
        <begin position="1"/>
        <end position="23"/>
    </location>
</feature>
<dbReference type="InterPro" id="IPR016186">
    <property type="entry name" value="C-type_lectin-like/link_sf"/>
</dbReference>
<name>A0A151N0K1_ALLMI</name>
<dbReference type="AlphaFoldDB" id="A0A151N0K1"/>
<dbReference type="InterPro" id="IPR016187">
    <property type="entry name" value="CTDL_fold"/>
</dbReference>
<proteinExistence type="predicted"/>
<evidence type="ECO:0000313" key="3">
    <source>
        <dbReference type="EMBL" id="KYO30353.1"/>
    </source>
</evidence>
<dbReference type="Gene3D" id="3.10.100.10">
    <property type="entry name" value="Mannose-Binding Protein A, subunit A"/>
    <property type="match status" value="1"/>
</dbReference>
<evidence type="ECO:0000313" key="4">
    <source>
        <dbReference type="Proteomes" id="UP000050525"/>
    </source>
</evidence>
<dbReference type="SUPFAM" id="SSF56436">
    <property type="entry name" value="C-type lectin-like"/>
    <property type="match status" value="1"/>
</dbReference>
<accession>A0A151N0K1</accession>
<evidence type="ECO:0000256" key="2">
    <source>
        <dbReference type="SAM" id="SignalP"/>
    </source>
</evidence>
<protein>
    <submittedName>
        <fullName evidence="3">Uncharacterized protein</fullName>
    </submittedName>
</protein>
<dbReference type="EMBL" id="AKHW03004258">
    <property type="protein sequence ID" value="KYO30353.1"/>
    <property type="molecule type" value="Genomic_DNA"/>
</dbReference>
<feature type="chain" id="PRO_5007585634" evidence="2">
    <location>
        <begin position="24"/>
        <end position="77"/>
    </location>
</feature>
<dbReference type="Proteomes" id="UP000050525">
    <property type="component" value="Unassembled WGS sequence"/>
</dbReference>
<organism evidence="3 4">
    <name type="scientific">Alligator mississippiensis</name>
    <name type="common">American alligator</name>
    <dbReference type="NCBI Taxonomy" id="8496"/>
    <lineage>
        <taxon>Eukaryota</taxon>
        <taxon>Metazoa</taxon>
        <taxon>Chordata</taxon>
        <taxon>Craniata</taxon>
        <taxon>Vertebrata</taxon>
        <taxon>Euteleostomi</taxon>
        <taxon>Archelosauria</taxon>
        <taxon>Archosauria</taxon>
        <taxon>Crocodylia</taxon>
        <taxon>Alligatoridae</taxon>
        <taxon>Alligatorinae</taxon>
        <taxon>Alligator</taxon>
    </lineage>
</organism>
<reference evidence="3 4" key="1">
    <citation type="journal article" date="2012" name="Genome Biol.">
        <title>Sequencing three crocodilian genomes to illuminate the evolution of archosaurs and amniotes.</title>
        <authorList>
            <person name="St John J.A."/>
            <person name="Braun E.L."/>
            <person name="Isberg S.R."/>
            <person name="Miles L.G."/>
            <person name="Chong A.Y."/>
            <person name="Gongora J."/>
            <person name="Dalzell P."/>
            <person name="Moran C."/>
            <person name="Bed'hom B."/>
            <person name="Abzhanov A."/>
            <person name="Burgess S.C."/>
            <person name="Cooksey A.M."/>
            <person name="Castoe T.A."/>
            <person name="Crawford N.G."/>
            <person name="Densmore L.D."/>
            <person name="Drew J.C."/>
            <person name="Edwards S.V."/>
            <person name="Faircloth B.C."/>
            <person name="Fujita M.K."/>
            <person name="Greenwold M.J."/>
            <person name="Hoffmann F.G."/>
            <person name="Howard J.M."/>
            <person name="Iguchi T."/>
            <person name="Janes D.E."/>
            <person name="Khan S.Y."/>
            <person name="Kohno S."/>
            <person name="de Koning A.J."/>
            <person name="Lance S.L."/>
            <person name="McCarthy F.M."/>
            <person name="McCormack J.E."/>
            <person name="Merchant M.E."/>
            <person name="Peterson D.G."/>
            <person name="Pollock D.D."/>
            <person name="Pourmand N."/>
            <person name="Raney B.J."/>
            <person name="Roessler K.A."/>
            <person name="Sanford J.R."/>
            <person name="Sawyer R.H."/>
            <person name="Schmidt C.J."/>
            <person name="Triplett E.W."/>
            <person name="Tuberville T.D."/>
            <person name="Venegas-Anaya M."/>
            <person name="Howard J.T."/>
            <person name="Jarvis E.D."/>
            <person name="Guillette L.J.Jr."/>
            <person name="Glenn T.C."/>
            <person name="Green R.E."/>
            <person name="Ray D.A."/>
        </authorList>
    </citation>
    <scope>NUCLEOTIDE SEQUENCE [LARGE SCALE GENOMIC DNA]</scope>
    <source>
        <strain evidence="3">KSC_2009_1</strain>
    </source>
</reference>
<gene>
    <name evidence="3" type="ORF">Y1Q_0009979</name>
</gene>
<sequence length="77" mass="8445">MRTTACLILCLLGCLVLSPWLEGAETKACANGWLHYGHKCYGFFKNKKSWAEAEHGPGADMGSPWEMGPKLGWSEAT</sequence>
<feature type="region of interest" description="Disordered" evidence="1">
    <location>
        <begin position="54"/>
        <end position="77"/>
    </location>
</feature>
<evidence type="ECO:0000256" key="1">
    <source>
        <dbReference type="SAM" id="MobiDB-lite"/>
    </source>
</evidence>